<sequence length="117" mass="13735">MEPLAVECGRFRVKKGMSDKVDEWMQFLNDHMADVLLTLADEKMYVETIFREVKDGEEYLYWYSIQGPNGQAVETSNHEVDQIHLQFWEACIDPTFKEELLAPQVVMIPHPIRSQMK</sequence>
<dbReference type="Proteomes" id="UP000198948">
    <property type="component" value="Unassembled WGS sequence"/>
</dbReference>
<dbReference type="EMBL" id="FOHA01000006">
    <property type="protein sequence ID" value="SER78839.1"/>
    <property type="molecule type" value="Genomic_DNA"/>
</dbReference>
<reference evidence="1 2" key="1">
    <citation type="submission" date="2016-10" db="EMBL/GenBank/DDBJ databases">
        <authorList>
            <person name="de Groot N.N."/>
        </authorList>
    </citation>
    <scope>NUCLEOTIDE SEQUENCE [LARGE SCALE GENOMIC DNA]</scope>
    <source>
        <strain evidence="1 2">DSM 13760</strain>
    </source>
</reference>
<protein>
    <submittedName>
        <fullName evidence="1">Uncharacterized protein</fullName>
    </submittedName>
</protein>
<evidence type="ECO:0000313" key="2">
    <source>
        <dbReference type="Proteomes" id="UP000198948"/>
    </source>
</evidence>
<dbReference type="InterPro" id="IPR046174">
    <property type="entry name" value="DUF6176"/>
</dbReference>
<dbReference type="STRING" id="142588.SAMN04488559_10639"/>
<name>A0A1H9S3X4_9LACT</name>
<organism evidence="1 2">
    <name type="scientific">Isobaculum melis</name>
    <dbReference type="NCBI Taxonomy" id="142588"/>
    <lineage>
        <taxon>Bacteria</taxon>
        <taxon>Bacillati</taxon>
        <taxon>Bacillota</taxon>
        <taxon>Bacilli</taxon>
        <taxon>Lactobacillales</taxon>
        <taxon>Carnobacteriaceae</taxon>
        <taxon>Isobaculum</taxon>
    </lineage>
</organism>
<keyword evidence="2" id="KW-1185">Reference proteome</keyword>
<dbReference type="RefSeq" id="WP_092651484.1">
    <property type="nucleotide sequence ID" value="NZ_FOHA01000006.1"/>
</dbReference>
<accession>A0A1H9S3X4</accession>
<proteinExistence type="predicted"/>
<gene>
    <name evidence="1" type="ORF">SAMN04488559_10639</name>
</gene>
<dbReference type="OrthoDB" id="3233233at2"/>
<evidence type="ECO:0000313" key="1">
    <source>
        <dbReference type="EMBL" id="SER78839.1"/>
    </source>
</evidence>
<dbReference type="Pfam" id="PF19673">
    <property type="entry name" value="DUF6176"/>
    <property type="match status" value="1"/>
</dbReference>
<dbReference type="AlphaFoldDB" id="A0A1H9S3X4"/>